<dbReference type="Proteomes" id="UP000438429">
    <property type="component" value="Unassembled WGS sequence"/>
</dbReference>
<comment type="caution">
    <text evidence="15">The sequence shown here is derived from an EMBL/GenBank/DDBJ whole genome shotgun (WGS) entry which is preliminary data.</text>
</comment>
<keyword evidence="4 9" id="KW-0805">Transcription regulation</keyword>
<feature type="compositionally biased region" description="Polar residues" evidence="10">
    <location>
        <begin position="761"/>
        <end position="771"/>
    </location>
</feature>
<evidence type="ECO:0000256" key="7">
    <source>
        <dbReference type="ARBA" id="ARBA00023242"/>
    </source>
</evidence>
<dbReference type="SUPFAM" id="SSF49562">
    <property type="entry name" value="C2 domain (Calcium/lipid-binding domain, CaLB)"/>
    <property type="match status" value="1"/>
</dbReference>
<evidence type="ECO:0000256" key="5">
    <source>
        <dbReference type="ARBA" id="ARBA00023125"/>
    </source>
</evidence>
<dbReference type="PANTHER" id="PTHR15348:SF30">
    <property type="entry name" value="AT-RICH INTERACTIVE DOMAIN-CONTAINING PROTEIN 3"/>
    <property type="match status" value="1"/>
</dbReference>
<dbReference type="PANTHER" id="PTHR15348">
    <property type="entry name" value="AT-RICH INTERACTIVE DOMAIN-CONTAINING PROTEIN ARID DOMAIN- CONTAINING PROTEIN DEAD RINGER PROTEIN B-CELL REGULATOR OF IGH TRANSCRIPTION BRIGHT"/>
    <property type="match status" value="1"/>
</dbReference>
<feature type="compositionally biased region" description="Acidic residues" evidence="10">
    <location>
        <begin position="108"/>
        <end position="138"/>
    </location>
</feature>
<feature type="domain" description="ARID" evidence="13">
    <location>
        <begin position="247"/>
        <end position="339"/>
    </location>
</feature>
<keyword evidence="5 9" id="KW-0238">DNA-binding</keyword>
<evidence type="ECO:0000259" key="12">
    <source>
        <dbReference type="PROSITE" id="PS50004"/>
    </source>
</evidence>
<evidence type="ECO:0000256" key="8">
    <source>
        <dbReference type="ARBA" id="ARBA00062449"/>
    </source>
</evidence>
<name>A0A6A4T464_SCOMX</name>
<comment type="subcellular location">
    <subcellularLocation>
        <location evidence="9">Nucleus</location>
    </subcellularLocation>
</comment>
<keyword evidence="2" id="KW-0597">Phosphoprotein</keyword>
<dbReference type="InterPro" id="IPR001606">
    <property type="entry name" value="ARID_dom"/>
</dbReference>
<keyword evidence="11" id="KW-1133">Transmembrane helix</keyword>
<feature type="region of interest" description="Disordered" evidence="10">
    <location>
        <begin position="643"/>
        <end position="677"/>
    </location>
</feature>
<evidence type="ECO:0000256" key="2">
    <source>
        <dbReference type="ARBA" id="ARBA00022553"/>
    </source>
</evidence>
<evidence type="ECO:0000256" key="4">
    <source>
        <dbReference type="ARBA" id="ARBA00023015"/>
    </source>
</evidence>
<evidence type="ECO:0000313" key="15">
    <source>
        <dbReference type="EMBL" id="KAF0040957.1"/>
    </source>
</evidence>
<evidence type="ECO:0000313" key="16">
    <source>
        <dbReference type="Proteomes" id="UP000438429"/>
    </source>
</evidence>
<dbReference type="EMBL" id="VEVO01000006">
    <property type="protein sequence ID" value="KAF0040957.1"/>
    <property type="molecule type" value="Genomic_DNA"/>
</dbReference>
<dbReference type="CDD" id="cd16879">
    <property type="entry name" value="ARID_ARID3B"/>
    <property type="match status" value="1"/>
</dbReference>
<feature type="transmembrane region" description="Helical" evidence="11">
    <location>
        <begin position="564"/>
        <end position="585"/>
    </location>
</feature>
<sequence>MMDYSKAQMVSVDDGSSSLSEEGSSAGIPQTSPAGVKLEAVMEQLQRQHEAKLEVSLQEKHLQAQLLFAQHAAAARASGSRLDSVLLAGQTYHGAQQALLSHLGRMDPDDDDEDEEDTDEEEREMVGNDEEEDEEEEESGLHQEVKKPRLQQVPGFPFSSYSTAQSAAVRQMSESPPPAIKQEHEEKDLLSPAGQHAFTSPNGFTDWGYDEPLKRRGSSIWSEDNDGVKIRGEPSRDFAKLYELDDDPQRKEFLDELFVFMQKRGTPVNRIPIMAKQILDLYRLYKLVTEKGGLVEVINKKIWREITKGLNLPTSITSAAFTLRTQYMKYLYPFECEKKRLSSPGELQAAIDSNRREGRRPSYTNSLYRYSPSPSAAPHTLHSSPTIQTTTTAHSNLNTSASPNLKRNTDETATPVITGRLPMALALGQQQQQLAQAATLEHLRERLERGAGGAAADAPEKKMMRLAEEQQRLMQQALQQNLLAMASHFNPMNLKLNNGHGKPSTDAVLTVCTMPYHDEEYPGQPLWQSVLLFCCKGMIEGIMVILFFWLLVQVLFTKQLEVHLQILLLVGLIVFCLSLVLGCILCCRKSQICTVKDQDTVTSAPAPAESLTFAQSQSSPPLTAITESRQQYEELDGDMLEYPSTFTSPAPSEGEFTPLSFSNHGQAASERKEQPKSYFSLRRLSTPTLMSPLYKPIDPSHTSVPSFPKLGLVSKTCKALQRRCTVTGDSISHSEHSRLSSRGAVSASMPEEPIPLAPLSDGSSASCKQPTSPEPCLHFTMAFSPEQQTLAVTFLRLSGTPHRLEDVSVLGSLPPLCPCPIQASVRSSLSTEPHSLVLLLKVNSVNELQRCALRAAVYTREPHSLRGTALGEVEAECGGKDWREEHPFHFTKELSPNKGKLKKSLVSRDAPVLKGLSCPPQIFILLQYQTPAHRIKTTVLRADNLDKLIPPWASPDYKVLINLHHKRIVISSRETKGGSCTVWNTSFLFDLPPGDVSLLPLMLEFIIIQNRVGSEGRVLGRVLISAEAADAGRAHWRDMCSLQMEQARWHNVQPEPLWSADTCP</sequence>
<dbReference type="InterPro" id="IPR036431">
    <property type="entry name" value="ARID_dom_sf"/>
</dbReference>
<feature type="region of interest" description="Disordered" evidence="10">
    <location>
        <begin position="730"/>
        <end position="771"/>
    </location>
</feature>
<organism evidence="15 16">
    <name type="scientific">Scophthalmus maximus</name>
    <name type="common">Turbot</name>
    <name type="synonym">Psetta maxima</name>
    <dbReference type="NCBI Taxonomy" id="52904"/>
    <lineage>
        <taxon>Eukaryota</taxon>
        <taxon>Metazoa</taxon>
        <taxon>Chordata</taxon>
        <taxon>Craniata</taxon>
        <taxon>Vertebrata</taxon>
        <taxon>Euteleostomi</taxon>
        <taxon>Actinopterygii</taxon>
        <taxon>Neopterygii</taxon>
        <taxon>Teleostei</taxon>
        <taxon>Neoteleostei</taxon>
        <taxon>Acanthomorphata</taxon>
        <taxon>Carangaria</taxon>
        <taxon>Pleuronectiformes</taxon>
        <taxon>Pleuronectoidei</taxon>
        <taxon>Scophthalmidae</taxon>
        <taxon>Scophthalmus</taxon>
    </lineage>
</organism>
<protein>
    <recommendedName>
        <fullName evidence="9">AT-rich interactive domain-containing protein 3</fullName>
        <shortName evidence="9">ARID domain-containing protein</shortName>
    </recommendedName>
</protein>
<accession>A0A6A4T464</accession>
<keyword evidence="6" id="KW-0804">Transcription</keyword>
<reference evidence="15 16" key="1">
    <citation type="submission" date="2019-06" db="EMBL/GenBank/DDBJ databases">
        <title>Draft genomes of female and male turbot (Scophthalmus maximus).</title>
        <authorList>
            <person name="Xu H."/>
            <person name="Xu X.-W."/>
            <person name="Shao C."/>
            <person name="Chen S."/>
        </authorList>
    </citation>
    <scope>NUCLEOTIDE SEQUENCE [LARGE SCALE GENOMIC DNA]</scope>
    <source>
        <strain evidence="15">Ysfricsl-2016a</strain>
        <tissue evidence="15">Blood</tissue>
    </source>
</reference>
<dbReference type="SUPFAM" id="SSF46774">
    <property type="entry name" value="ARID-like"/>
    <property type="match status" value="1"/>
</dbReference>
<dbReference type="InterPro" id="IPR000008">
    <property type="entry name" value="C2_dom"/>
</dbReference>
<dbReference type="SMART" id="SM01014">
    <property type="entry name" value="ARID"/>
    <property type="match status" value="1"/>
</dbReference>
<feature type="region of interest" description="Disordered" evidence="10">
    <location>
        <begin position="345"/>
        <end position="386"/>
    </location>
</feature>
<feature type="compositionally biased region" description="Polar residues" evidence="10">
    <location>
        <begin position="159"/>
        <end position="174"/>
    </location>
</feature>
<keyword evidence="1" id="KW-0488">Methylation</keyword>
<comment type="subunit">
    <text evidence="8">Heterodimer with ARID3A. Interacts with unphosphorylated RB1.</text>
</comment>
<dbReference type="PROSITE" id="PS50004">
    <property type="entry name" value="C2"/>
    <property type="match status" value="1"/>
</dbReference>
<evidence type="ECO:0000256" key="11">
    <source>
        <dbReference type="SAM" id="Phobius"/>
    </source>
</evidence>
<dbReference type="InterPro" id="IPR035892">
    <property type="entry name" value="C2_domain_sf"/>
</dbReference>
<evidence type="ECO:0000256" key="6">
    <source>
        <dbReference type="ARBA" id="ARBA00023163"/>
    </source>
</evidence>
<evidence type="ECO:0000259" key="14">
    <source>
        <dbReference type="PROSITE" id="PS51486"/>
    </source>
</evidence>
<dbReference type="Gene3D" id="2.60.40.150">
    <property type="entry name" value="C2 domain"/>
    <property type="match status" value="1"/>
</dbReference>
<feature type="domain" description="C2" evidence="12">
    <location>
        <begin position="918"/>
        <end position="1050"/>
    </location>
</feature>
<dbReference type="GO" id="GO:0006357">
    <property type="term" value="P:regulation of transcription by RNA polymerase II"/>
    <property type="evidence" value="ECO:0007669"/>
    <property type="project" value="InterPro"/>
</dbReference>
<evidence type="ECO:0000256" key="1">
    <source>
        <dbReference type="ARBA" id="ARBA00022481"/>
    </source>
</evidence>
<dbReference type="Gene3D" id="1.10.150.60">
    <property type="entry name" value="ARID DNA-binding domain"/>
    <property type="match status" value="1"/>
</dbReference>
<dbReference type="AlphaFoldDB" id="A0A6A4T464"/>
<dbReference type="InterPro" id="IPR023334">
    <property type="entry name" value="REKLES_domain"/>
</dbReference>
<feature type="region of interest" description="Disordered" evidence="10">
    <location>
        <begin position="1"/>
        <end position="34"/>
    </location>
</feature>
<gene>
    <name evidence="15" type="ORF">F2P81_006855</name>
</gene>
<proteinExistence type="predicted"/>
<dbReference type="Pfam" id="PF01388">
    <property type="entry name" value="ARID"/>
    <property type="match status" value="1"/>
</dbReference>
<dbReference type="FunFam" id="1.10.150.60:FF:000008">
    <property type="entry name" value="Putative AT-rich interactive domain-containing protein 3B"/>
    <property type="match status" value="1"/>
</dbReference>
<evidence type="ECO:0000256" key="10">
    <source>
        <dbReference type="SAM" id="MobiDB-lite"/>
    </source>
</evidence>
<dbReference type="PROSITE" id="PS51011">
    <property type="entry name" value="ARID"/>
    <property type="match status" value="1"/>
</dbReference>
<keyword evidence="3" id="KW-0007">Acetylation</keyword>
<keyword evidence="7 9" id="KW-0539">Nucleus</keyword>
<comment type="function">
    <text evidence="9">Transcription factor.</text>
</comment>
<feature type="domain" description="REKLES" evidence="14">
    <location>
        <begin position="444"/>
        <end position="532"/>
    </location>
</feature>
<feature type="compositionally biased region" description="Polar residues" evidence="10">
    <location>
        <begin position="362"/>
        <end position="374"/>
    </location>
</feature>
<keyword evidence="11" id="KW-0812">Transmembrane</keyword>
<dbReference type="InterPro" id="IPR045147">
    <property type="entry name" value="ARI3A/B/C"/>
</dbReference>
<dbReference type="GO" id="GO:0005634">
    <property type="term" value="C:nucleus"/>
    <property type="evidence" value="ECO:0007669"/>
    <property type="project" value="UniProtKB-SubCell"/>
</dbReference>
<feature type="region of interest" description="Disordered" evidence="10">
    <location>
        <begin position="102"/>
        <end position="210"/>
    </location>
</feature>
<evidence type="ECO:0000259" key="13">
    <source>
        <dbReference type="PROSITE" id="PS51011"/>
    </source>
</evidence>
<dbReference type="SMART" id="SM00501">
    <property type="entry name" value="BRIGHT"/>
    <property type="match status" value="1"/>
</dbReference>
<keyword evidence="11" id="KW-0472">Membrane</keyword>
<feature type="compositionally biased region" description="Low complexity" evidence="10">
    <location>
        <begin position="10"/>
        <end position="25"/>
    </location>
</feature>
<evidence type="ECO:0000256" key="3">
    <source>
        <dbReference type="ARBA" id="ARBA00022990"/>
    </source>
</evidence>
<feature type="transmembrane region" description="Helical" evidence="11">
    <location>
        <begin position="530"/>
        <end position="552"/>
    </location>
</feature>
<dbReference type="GO" id="GO:0003677">
    <property type="term" value="F:DNA binding"/>
    <property type="evidence" value="ECO:0007669"/>
    <property type="project" value="UniProtKB-UniRule"/>
</dbReference>
<dbReference type="PROSITE" id="PS51486">
    <property type="entry name" value="REKLES"/>
    <property type="match status" value="1"/>
</dbReference>
<evidence type="ECO:0000256" key="9">
    <source>
        <dbReference type="RuleBase" id="RU369100"/>
    </source>
</evidence>